<name>A0ABR8MFM7_9ACTN</name>
<gene>
    <name evidence="2" type="ORF">IEZ25_08770</name>
</gene>
<reference evidence="2 3" key="1">
    <citation type="submission" date="2020-09" db="EMBL/GenBank/DDBJ databases">
        <title>novel species in genus Nocardioides.</title>
        <authorList>
            <person name="Zhang G."/>
        </authorList>
    </citation>
    <scope>NUCLEOTIDE SEQUENCE [LARGE SCALE GENOMIC DNA]</scope>
    <source>
        <strain evidence="2 3">19197</strain>
    </source>
</reference>
<keyword evidence="1" id="KW-0812">Transmembrane</keyword>
<keyword evidence="1" id="KW-0472">Membrane</keyword>
<dbReference type="EMBL" id="JACXYY010000003">
    <property type="protein sequence ID" value="MBD3914703.1"/>
    <property type="molecule type" value="Genomic_DNA"/>
</dbReference>
<sequence>MTEPMVTKTLREVRDAVEVPRIDHVDFAARTRRLRRRRRVLQALGAGAAVAAVVGAVALPTVLRAPDAIVATPVPEGGVPVVLDGAIRWAHSDGTVTDTERSGAPVGVLDGELVSLDEGVLTGPGLRAEDVRAAYVAPDGVTYQDADGTIHPSGDRPPVAAEGRLVAAGDDTYVTQQTGTLTLHTEAGTYGLDTGSDGARSSPSAVEVGADVVMVAAGGVVHFFDDEGARTGGFLGGLTGALSPDGGTYAYAPDEQERARGMRPGLAFYDVGTDRTQRVRLDGAALDLAWVGDRLVVLTQRGDERVLTQCRGTSCGELLTDATGTLSLQ</sequence>
<dbReference type="PROSITE" id="PS51318">
    <property type="entry name" value="TAT"/>
    <property type="match status" value="1"/>
</dbReference>
<evidence type="ECO:0008006" key="4">
    <source>
        <dbReference type="Google" id="ProtNLM"/>
    </source>
</evidence>
<dbReference type="Proteomes" id="UP000649289">
    <property type="component" value="Unassembled WGS sequence"/>
</dbReference>
<dbReference type="RefSeq" id="WP_191199014.1">
    <property type="nucleotide sequence ID" value="NZ_BAAAPA010000004.1"/>
</dbReference>
<proteinExistence type="predicted"/>
<accession>A0ABR8MFM7</accession>
<keyword evidence="3" id="KW-1185">Reference proteome</keyword>
<evidence type="ECO:0000313" key="2">
    <source>
        <dbReference type="EMBL" id="MBD3914703.1"/>
    </source>
</evidence>
<protein>
    <recommendedName>
        <fullName evidence="4">Twin-arginine translocation signal domain-containing protein</fullName>
    </recommendedName>
</protein>
<organism evidence="2 3">
    <name type="scientific">Nocardioides hwasunensis</name>
    <dbReference type="NCBI Taxonomy" id="397258"/>
    <lineage>
        <taxon>Bacteria</taxon>
        <taxon>Bacillati</taxon>
        <taxon>Actinomycetota</taxon>
        <taxon>Actinomycetes</taxon>
        <taxon>Propionibacteriales</taxon>
        <taxon>Nocardioidaceae</taxon>
        <taxon>Nocardioides</taxon>
    </lineage>
</organism>
<feature type="transmembrane region" description="Helical" evidence="1">
    <location>
        <begin position="40"/>
        <end position="63"/>
    </location>
</feature>
<evidence type="ECO:0000313" key="3">
    <source>
        <dbReference type="Proteomes" id="UP000649289"/>
    </source>
</evidence>
<comment type="caution">
    <text evidence="2">The sequence shown here is derived from an EMBL/GenBank/DDBJ whole genome shotgun (WGS) entry which is preliminary data.</text>
</comment>
<keyword evidence="1" id="KW-1133">Transmembrane helix</keyword>
<evidence type="ECO:0000256" key="1">
    <source>
        <dbReference type="SAM" id="Phobius"/>
    </source>
</evidence>
<dbReference type="InterPro" id="IPR006311">
    <property type="entry name" value="TAT_signal"/>
</dbReference>